<dbReference type="Pfam" id="PF14833">
    <property type="entry name" value="NAD_binding_11"/>
    <property type="match status" value="1"/>
</dbReference>
<protein>
    <submittedName>
        <fullName evidence="6">Putative oxidoreductase GLYR1</fullName>
    </submittedName>
</protein>
<dbReference type="InterPro" id="IPR051265">
    <property type="entry name" value="HIBADH-related_NP60_sf"/>
</dbReference>
<evidence type="ECO:0000259" key="4">
    <source>
        <dbReference type="Pfam" id="PF03446"/>
    </source>
</evidence>
<dbReference type="GO" id="GO:0140673">
    <property type="term" value="P:transcription elongation-coupled chromatin remodeling"/>
    <property type="evidence" value="ECO:0007669"/>
    <property type="project" value="TreeGrafter"/>
</dbReference>
<proteinExistence type="inferred from homology"/>
<dbReference type="InterPro" id="IPR013328">
    <property type="entry name" value="6PGD_dom2"/>
</dbReference>
<keyword evidence="3" id="KW-0520">NAD</keyword>
<dbReference type="SUPFAM" id="SSF48179">
    <property type="entry name" value="6-phosphogluconate dehydrogenase C-terminal domain-like"/>
    <property type="match status" value="1"/>
</dbReference>
<dbReference type="Gene3D" id="3.40.50.720">
    <property type="entry name" value="NAD(P)-binding Rossmann-like Domain"/>
    <property type="match status" value="1"/>
</dbReference>
<dbReference type="GO" id="GO:0051287">
    <property type="term" value="F:NAD binding"/>
    <property type="evidence" value="ECO:0007669"/>
    <property type="project" value="InterPro"/>
</dbReference>
<dbReference type="InterPro" id="IPR006115">
    <property type="entry name" value="6PGDH_NADP-bd"/>
</dbReference>
<evidence type="ECO:0000313" key="6">
    <source>
        <dbReference type="EMBL" id="OXA52578.1"/>
    </source>
</evidence>
<dbReference type="InterPro" id="IPR008927">
    <property type="entry name" value="6-PGluconate_DH-like_C_sf"/>
</dbReference>
<feature type="domain" description="6-phosphogluconate dehydrogenase NADP-binding" evidence="4">
    <location>
        <begin position="12"/>
        <end position="137"/>
    </location>
</feature>
<organism evidence="6 7">
    <name type="scientific">Folsomia candida</name>
    <name type="common">Springtail</name>
    <dbReference type="NCBI Taxonomy" id="158441"/>
    <lineage>
        <taxon>Eukaryota</taxon>
        <taxon>Metazoa</taxon>
        <taxon>Ecdysozoa</taxon>
        <taxon>Arthropoda</taxon>
        <taxon>Hexapoda</taxon>
        <taxon>Collembola</taxon>
        <taxon>Entomobryomorpha</taxon>
        <taxon>Isotomoidea</taxon>
        <taxon>Isotomidae</taxon>
        <taxon>Proisotominae</taxon>
        <taxon>Folsomia</taxon>
    </lineage>
</organism>
<dbReference type="Pfam" id="PF03446">
    <property type="entry name" value="NAD_binding_2"/>
    <property type="match status" value="1"/>
</dbReference>
<comment type="caution">
    <text evidence="6">The sequence shown here is derived from an EMBL/GenBank/DDBJ whole genome shotgun (WGS) entry which is preliminary data.</text>
</comment>
<name>A0A226E5K3_FOLCA</name>
<dbReference type="AlphaFoldDB" id="A0A226E5K3"/>
<dbReference type="GO" id="GO:0050661">
    <property type="term" value="F:NADP binding"/>
    <property type="evidence" value="ECO:0007669"/>
    <property type="project" value="InterPro"/>
</dbReference>
<dbReference type="Gene3D" id="1.10.1040.10">
    <property type="entry name" value="N-(1-d-carboxylethyl)-l-norvaline Dehydrogenase, domain 2"/>
    <property type="match status" value="1"/>
</dbReference>
<evidence type="ECO:0000256" key="2">
    <source>
        <dbReference type="ARBA" id="ARBA00023002"/>
    </source>
</evidence>
<dbReference type="InterPro" id="IPR015815">
    <property type="entry name" value="HIBADH-related"/>
</dbReference>
<dbReference type="Proteomes" id="UP000198287">
    <property type="component" value="Unassembled WGS sequence"/>
</dbReference>
<dbReference type="PIRSF" id="PIRSF000103">
    <property type="entry name" value="HIBADH"/>
    <property type="match status" value="1"/>
</dbReference>
<dbReference type="InterPro" id="IPR036291">
    <property type="entry name" value="NAD(P)-bd_dom_sf"/>
</dbReference>
<feature type="domain" description="3-hydroxyisobutyrate dehydrogenase-like NAD-binding" evidence="5">
    <location>
        <begin position="140"/>
        <end position="257"/>
    </location>
</feature>
<evidence type="ECO:0000313" key="7">
    <source>
        <dbReference type="Proteomes" id="UP000198287"/>
    </source>
</evidence>
<dbReference type="GO" id="GO:0003677">
    <property type="term" value="F:DNA binding"/>
    <property type="evidence" value="ECO:0007669"/>
    <property type="project" value="TreeGrafter"/>
</dbReference>
<keyword evidence="7" id="KW-1185">Reference proteome</keyword>
<dbReference type="GO" id="GO:0016491">
    <property type="term" value="F:oxidoreductase activity"/>
    <property type="evidence" value="ECO:0007669"/>
    <property type="project" value="UniProtKB-KW"/>
</dbReference>
<comment type="similarity">
    <text evidence="1">Belongs to the HIBADH-related family. NP60 subfamily.</text>
</comment>
<gene>
    <name evidence="6" type="ORF">Fcan01_12080</name>
</gene>
<reference evidence="6 7" key="1">
    <citation type="submission" date="2015-12" db="EMBL/GenBank/DDBJ databases">
        <title>The genome of Folsomia candida.</title>
        <authorList>
            <person name="Faddeeva A."/>
            <person name="Derks M.F."/>
            <person name="Anvar Y."/>
            <person name="Smit S."/>
            <person name="Van Straalen N."/>
            <person name="Roelofs D."/>
        </authorList>
    </citation>
    <scope>NUCLEOTIDE SEQUENCE [LARGE SCALE GENOMIC DNA]</scope>
    <source>
        <strain evidence="6 7">VU population</strain>
        <tissue evidence="6">Whole body</tissue>
    </source>
</reference>
<dbReference type="OMA" id="NALGCEY"/>
<dbReference type="PANTHER" id="PTHR43580:SF2">
    <property type="entry name" value="CYTOKINE-LIKE NUCLEAR FACTOR N-PAC"/>
    <property type="match status" value="1"/>
</dbReference>
<keyword evidence="2" id="KW-0560">Oxidoreductase</keyword>
<evidence type="ECO:0000256" key="3">
    <source>
        <dbReference type="ARBA" id="ARBA00023027"/>
    </source>
</evidence>
<sequence>MCASGKSAGRLCRNFVTAGATEGLTPSDVVASSDIIFSCVSDATTAKELIFGNCGVDSEMSAHKAYVEMTGIDVESSKDIADGIQAKGGRYLEAQMQGSKSDSEEGTLIILAAGERSLYDDCLTAFAAISSRSFFLGEVGSAIKMNLVLQLVQGVSVAALTEGLALADRANLKSDDVMEILGLTTFSNDLIKQKGEIIVGGNFGVQHPLQYMQKDLNTALNLGHQIEQPLPLTAAANEVFKHAKRLGYAEHDVSAVYIRARF</sequence>
<dbReference type="GO" id="GO:0000785">
    <property type="term" value="C:chromatin"/>
    <property type="evidence" value="ECO:0007669"/>
    <property type="project" value="TreeGrafter"/>
</dbReference>
<dbReference type="STRING" id="158441.A0A226E5K3"/>
<dbReference type="OrthoDB" id="21615at2759"/>
<dbReference type="PANTHER" id="PTHR43580">
    <property type="entry name" value="OXIDOREDUCTASE GLYR1-RELATED"/>
    <property type="match status" value="1"/>
</dbReference>
<evidence type="ECO:0000256" key="1">
    <source>
        <dbReference type="ARBA" id="ARBA00007598"/>
    </source>
</evidence>
<dbReference type="InterPro" id="IPR029154">
    <property type="entry name" value="HIBADH-like_NADP-bd"/>
</dbReference>
<accession>A0A226E5K3</accession>
<dbReference type="SUPFAM" id="SSF51735">
    <property type="entry name" value="NAD(P)-binding Rossmann-fold domains"/>
    <property type="match status" value="1"/>
</dbReference>
<dbReference type="GO" id="GO:0031491">
    <property type="term" value="F:nucleosome binding"/>
    <property type="evidence" value="ECO:0007669"/>
    <property type="project" value="TreeGrafter"/>
</dbReference>
<evidence type="ECO:0000259" key="5">
    <source>
        <dbReference type="Pfam" id="PF14833"/>
    </source>
</evidence>
<dbReference type="EMBL" id="LNIX01000006">
    <property type="protein sequence ID" value="OXA52578.1"/>
    <property type="molecule type" value="Genomic_DNA"/>
</dbReference>